<sequence length="440" mass="50087">MNTKQFSYQIKAMCDRAATLYQHTSLSSSQTPELAADSLEELRIAIEELHVAEEELLQQNEALASMQVQLEAESKRYQDLFEFAPDGYLVTDAVGTIREANRAAATMLNVPQQFLLGKPLINFIPYEKRSAFRIRLQQLCNTERMQEWEVRFFPRHGTGFDAALTVATIRDNDGNATGWRWLMRDITTRKQAEAKLRNIELQNLQLQETARIKAYFLAVMSHELRSPMNAIIGFSQLLLRNPHDRLSPQQENMMQRILNSGRHLLRLIDEVLDFSKLQAGRLELQPEEFNLAELISTITQEMHPLFAQKNLQLHLQFNLQNSVIFNDQYRLRQVLINLLSNAIKFTDIGSVDIEVCELPADRIAIAVKDTGIGIAEADIQHIFAEFRQANQTLVRQHGGTGLGLAITEQIVKLMHGAIAVTSQLGQGSTFRVEIPRRVIL</sequence>
<dbReference type="EC" id="2.7.13.3" evidence="3"/>
<dbReference type="InterPro" id="IPR003594">
    <property type="entry name" value="HATPase_dom"/>
</dbReference>
<evidence type="ECO:0000259" key="12">
    <source>
        <dbReference type="PROSITE" id="PS50113"/>
    </source>
</evidence>
<dbReference type="Pfam" id="PF02518">
    <property type="entry name" value="HATPase_c"/>
    <property type="match status" value="1"/>
</dbReference>
<organism evidence="13 14">
    <name type="scientific">Gloeocapsopsis dulcis AAB1 = 1H9</name>
    <dbReference type="NCBI Taxonomy" id="1433147"/>
    <lineage>
        <taxon>Bacteria</taxon>
        <taxon>Bacillati</taxon>
        <taxon>Cyanobacteriota</taxon>
        <taxon>Cyanophyceae</taxon>
        <taxon>Oscillatoriophycideae</taxon>
        <taxon>Chroococcales</taxon>
        <taxon>Chroococcaceae</taxon>
        <taxon>Gloeocapsopsis</taxon>
        <taxon>Gloeocapsopsis dulcis</taxon>
    </lineage>
</organism>
<keyword evidence="4" id="KW-0597">Phosphoprotein</keyword>
<evidence type="ECO:0000313" key="13">
    <source>
        <dbReference type="EMBL" id="MUL37421.1"/>
    </source>
</evidence>
<dbReference type="SUPFAM" id="SSF55874">
    <property type="entry name" value="ATPase domain of HSP90 chaperone/DNA topoisomerase II/histidine kinase"/>
    <property type="match status" value="1"/>
</dbReference>
<dbReference type="InterPro" id="IPR036097">
    <property type="entry name" value="HisK_dim/P_sf"/>
</dbReference>
<keyword evidence="6 13" id="KW-0418">Kinase</keyword>
<evidence type="ECO:0000313" key="14">
    <source>
        <dbReference type="Proteomes" id="UP000441797"/>
    </source>
</evidence>
<gene>
    <name evidence="13" type="ORF">BWI75_14050</name>
</gene>
<dbReference type="InterPro" id="IPR005467">
    <property type="entry name" value="His_kinase_dom"/>
</dbReference>
<dbReference type="Gene3D" id="1.10.287.130">
    <property type="match status" value="1"/>
</dbReference>
<proteinExistence type="inferred from homology"/>
<dbReference type="InterPro" id="IPR001610">
    <property type="entry name" value="PAC"/>
</dbReference>
<feature type="domain" description="PAC" evidence="12">
    <location>
        <begin position="146"/>
        <end position="198"/>
    </location>
</feature>
<keyword evidence="14" id="KW-1185">Reference proteome</keyword>
<feature type="domain" description="Histidine kinase" evidence="10">
    <location>
        <begin position="219"/>
        <end position="438"/>
    </location>
</feature>
<dbReference type="InterPro" id="IPR004358">
    <property type="entry name" value="Sig_transdc_His_kin-like_C"/>
</dbReference>
<dbReference type="InterPro" id="IPR036890">
    <property type="entry name" value="HATPase_C_sf"/>
</dbReference>
<dbReference type="InterPro" id="IPR013767">
    <property type="entry name" value="PAS_fold"/>
</dbReference>
<reference evidence="13 14" key="1">
    <citation type="journal article" date="2019" name="Front. Microbiol.">
        <title>Genomic Features for Desiccation Tolerance and Sugar Biosynthesis in the Extremophile Gloeocapsopsis sp. UTEX B3054.</title>
        <authorList>
            <person name="Urrejola C."/>
            <person name="Alcorta J."/>
            <person name="Salas L."/>
            <person name="Vasquez M."/>
            <person name="Polz M.F."/>
            <person name="Vicuna R."/>
            <person name="Diez B."/>
        </authorList>
    </citation>
    <scope>NUCLEOTIDE SEQUENCE [LARGE SCALE GENOMIC DNA]</scope>
    <source>
        <strain evidence="13 14">1H9</strain>
    </source>
</reference>
<evidence type="ECO:0000256" key="4">
    <source>
        <dbReference type="ARBA" id="ARBA00022553"/>
    </source>
</evidence>
<dbReference type="SMART" id="SM00387">
    <property type="entry name" value="HATPase_c"/>
    <property type="match status" value="1"/>
</dbReference>
<keyword evidence="7" id="KW-0902">Two-component regulatory system</keyword>
<dbReference type="SMART" id="SM00091">
    <property type="entry name" value="PAS"/>
    <property type="match status" value="1"/>
</dbReference>
<comment type="similarity">
    <text evidence="2">In the N-terminal section; belongs to the phytochrome family.</text>
</comment>
<evidence type="ECO:0000259" key="10">
    <source>
        <dbReference type="PROSITE" id="PS50109"/>
    </source>
</evidence>
<protein>
    <recommendedName>
        <fullName evidence="8">Circadian input-output histidine kinase CikA</fullName>
        <ecNumber evidence="3">2.7.13.3</ecNumber>
    </recommendedName>
</protein>
<dbReference type="SUPFAM" id="SSF55785">
    <property type="entry name" value="PYP-like sensor domain (PAS domain)"/>
    <property type="match status" value="1"/>
</dbReference>
<dbReference type="GO" id="GO:0000155">
    <property type="term" value="F:phosphorelay sensor kinase activity"/>
    <property type="evidence" value="ECO:0007669"/>
    <property type="project" value="InterPro"/>
</dbReference>
<feature type="domain" description="PAS" evidence="11">
    <location>
        <begin position="73"/>
        <end position="143"/>
    </location>
</feature>
<evidence type="ECO:0000256" key="3">
    <source>
        <dbReference type="ARBA" id="ARBA00012438"/>
    </source>
</evidence>
<dbReference type="AlphaFoldDB" id="A0A6N8FWV1"/>
<dbReference type="SUPFAM" id="SSF47384">
    <property type="entry name" value="Homodimeric domain of signal transducing histidine kinase"/>
    <property type="match status" value="1"/>
</dbReference>
<comment type="caution">
    <text evidence="13">The sequence shown here is derived from an EMBL/GenBank/DDBJ whole genome shotgun (WGS) entry which is preliminary data.</text>
</comment>
<evidence type="ECO:0000256" key="6">
    <source>
        <dbReference type="ARBA" id="ARBA00022777"/>
    </source>
</evidence>
<feature type="coiled-coil region" evidence="9">
    <location>
        <begin position="35"/>
        <end position="73"/>
    </location>
</feature>
<dbReference type="NCBIfam" id="TIGR00229">
    <property type="entry name" value="sensory_box"/>
    <property type="match status" value="1"/>
</dbReference>
<dbReference type="CDD" id="cd16922">
    <property type="entry name" value="HATPase_EvgS-ArcB-TorS-like"/>
    <property type="match status" value="1"/>
</dbReference>
<dbReference type="SMART" id="SM00388">
    <property type="entry name" value="HisKA"/>
    <property type="match status" value="1"/>
</dbReference>
<dbReference type="CDD" id="cd00082">
    <property type="entry name" value="HisKA"/>
    <property type="match status" value="1"/>
</dbReference>
<evidence type="ECO:0000256" key="9">
    <source>
        <dbReference type="SAM" id="Coils"/>
    </source>
</evidence>
<dbReference type="Gene3D" id="3.30.450.20">
    <property type="entry name" value="PAS domain"/>
    <property type="match status" value="1"/>
</dbReference>
<dbReference type="InterPro" id="IPR003661">
    <property type="entry name" value="HisK_dim/P_dom"/>
</dbReference>
<dbReference type="InterPro" id="IPR035965">
    <property type="entry name" value="PAS-like_dom_sf"/>
</dbReference>
<evidence type="ECO:0000256" key="5">
    <source>
        <dbReference type="ARBA" id="ARBA00022679"/>
    </source>
</evidence>
<dbReference type="FunFam" id="3.30.565.10:FF:000010">
    <property type="entry name" value="Sensor histidine kinase RcsC"/>
    <property type="match status" value="1"/>
</dbReference>
<dbReference type="CDD" id="cd00130">
    <property type="entry name" value="PAS"/>
    <property type="match status" value="1"/>
</dbReference>
<dbReference type="PANTHER" id="PTHR43047">
    <property type="entry name" value="TWO-COMPONENT HISTIDINE PROTEIN KINASE"/>
    <property type="match status" value="1"/>
</dbReference>
<dbReference type="PROSITE" id="PS50112">
    <property type="entry name" value="PAS"/>
    <property type="match status" value="1"/>
</dbReference>
<accession>A0A6N8FWV1</accession>
<dbReference type="RefSeq" id="WP_105221278.1">
    <property type="nucleotide sequence ID" value="NZ_CAWNSU010000084.1"/>
</dbReference>
<evidence type="ECO:0000259" key="11">
    <source>
        <dbReference type="PROSITE" id="PS50112"/>
    </source>
</evidence>
<dbReference type="InterPro" id="IPR000014">
    <property type="entry name" value="PAS"/>
</dbReference>
<dbReference type="EMBL" id="NAPY01000021">
    <property type="protein sequence ID" value="MUL37421.1"/>
    <property type="molecule type" value="Genomic_DNA"/>
</dbReference>
<comment type="catalytic activity">
    <reaction evidence="1">
        <text>ATP + protein L-histidine = ADP + protein N-phospho-L-histidine.</text>
        <dbReference type="EC" id="2.7.13.3"/>
    </reaction>
</comment>
<evidence type="ECO:0000256" key="1">
    <source>
        <dbReference type="ARBA" id="ARBA00000085"/>
    </source>
</evidence>
<dbReference type="PRINTS" id="PR00344">
    <property type="entry name" value="BCTRLSENSOR"/>
</dbReference>
<dbReference type="Pfam" id="PF00989">
    <property type="entry name" value="PAS"/>
    <property type="match status" value="1"/>
</dbReference>
<evidence type="ECO:0000256" key="8">
    <source>
        <dbReference type="ARBA" id="ARBA00074306"/>
    </source>
</evidence>
<dbReference type="Gene3D" id="3.30.565.10">
    <property type="entry name" value="Histidine kinase-like ATPase, C-terminal domain"/>
    <property type="match status" value="1"/>
</dbReference>
<dbReference type="GO" id="GO:0006355">
    <property type="term" value="P:regulation of DNA-templated transcription"/>
    <property type="evidence" value="ECO:0007669"/>
    <property type="project" value="InterPro"/>
</dbReference>
<keyword evidence="9" id="KW-0175">Coiled coil</keyword>
<dbReference type="SMART" id="SM00086">
    <property type="entry name" value="PAC"/>
    <property type="match status" value="1"/>
</dbReference>
<name>A0A6N8FWV1_9CHRO</name>
<dbReference type="Pfam" id="PF00512">
    <property type="entry name" value="HisKA"/>
    <property type="match status" value="1"/>
</dbReference>
<evidence type="ECO:0000256" key="2">
    <source>
        <dbReference type="ARBA" id="ARBA00006402"/>
    </source>
</evidence>
<dbReference type="Proteomes" id="UP000441797">
    <property type="component" value="Unassembled WGS sequence"/>
</dbReference>
<dbReference type="PROSITE" id="PS50109">
    <property type="entry name" value="HIS_KIN"/>
    <property type="match status" value="1"/>
</dbReference>
<dbReference type="PANTHER" id="PTHR43047:SF64">
    <property type="entry name" value="HISTIDINE KINASE CONTAINING CHEY-HOMOLOGOUS RECEIVER DOMAIN AND PAS DOMAIN-RELATED"/>
    <property type="match status" value="1"/>
</dbReference>
<keyword evidence="5" id="KW-0808">Transferase</keyword>
<dbReference type="InterPro" id="IPR000700">
    <property type="entry name" value="PAS-assoc_C"/>
</dbReference>
<evidence type="ECO:0000256" key="7">
    <source>
        <dbReference type="ARBA" id="ARBA00023012"/>
    </source>
</evidence>
<dbReference type="PROSITE" id="PS50113">
    <property type="entry name" value="PAC"/>
    <property type="match status" value="1"/>
</dbReference>